<evidence type="ECO:0000313" key="2">
    <source>
        <dbReference type="Proteomes" id="UP000265520"/>
    </source>
</evidence>
<protein>
    <submittedName>
        <fullName evidence="1">Uncharacterized protein</fullName>
    </submittedName>
</protein>
<feature type="non-terminal residue" evidence="1">
    <location>
        <position position="1"/>
    </location>
</feature>
<sequence>QHQFNFLRCSEKATRRDNENSAAVTDISGCQRKSERRSLTHSLTHITSERKRWLADSYGHQELHPTSGSLYFTEPFPAASEAILQL</sequence>
<dbReference type="AlphaFoldDB" id="A0A392M298"/>
<keyword evidence="2" id="KW-1185">Reference proteome</keyword>
<evidence type="ECO:0000313" key="1">
    <source>
        <dbReference type="EMBL" id="MCH80734.1"/>
    </source>
</evidence>
<proteinExistence type="predicted"/>
<name>A0A392M298_9FABA</name>
<gene>
    <name evidence="1" type="ORF">A2U01_0001507</name>
</gene>
<dbReference type="EMBL" id="LXQA010001421">
    <property type="protein sequence ID" value="MCH80734.1"/>
    <property type="molecule type" value="Genomic_DNA"/>
</dbReference>
<comment type="caution">
    <text evidence="1">The sequence shown here is derived from an EMBL/GenBank/DDBJ whole genome shotgun (WGS) entry which is preliminary data.</text>
</comment>
<reference evidence="1 2" key="1">
    <citation type="journal article" date="2018" name="Front. Plant Sci.">
        <title>Red Clover (Trifolium pratense) and Zigzag Clover (T. medium) - A Picture of Genomic Similarities and Differences.</title>
        <authorList>
            <person name="Dluhosova J."/>
            <person name="Istvanek J."/>
            <person name="Nedelnik J."/>
            <person name="Repkova J."/>
        </authorList>
    </citation>
    <scope>NUCLEOTIDE SEQUENCE [LARGE SCALE GENOMIC DNA]</scope>
    <source>
        <strain evidence="2">cv. 10/8</strain>
        <tissue evidence="1">Leaf</tissue>
    </source>
</reference>
<accession>A0A392M298</accession>
<dbReference type="Proteomes" id="UP000265520">
    <property type="component" value="Unassembled WGS sequence"/>
</dbReference>
<organism evidence="1 2">
    <name type="scientific">Trifolium medium</name>
    <dbReference type="NCBI Taxonomy" id="97028"/>
    <lineage>
        <taxon>Eukaryota</taxon>
        <taxon>Viridiplantae</taxon>
        <taxon>Streptophyta</taxon>
        <taxon>Embryophyta</taxon>
        <taxon>Tracheophyta</taxon>
        <taxon>Spermatophyta</taxon>
        <taxon>Magnoliopsida</taxon>
        <taxon>eudicotyledons</taxon>
        <taxon>Gunneridae</taxon>
        <taxon>Pentapetalae</taxon>
        <taxon>rosids</taxon>
        <taxon>fabids</taxon>
        <taxon>Fabales</taxon>
        <taxon>Fabaceae</taxon>
        <taxon>Papilionoideae</taxon>
        <taxon>50 kb inversion clade</taxon>
        <taxon>NPAAA clade</taxon>
        <taxon>Hologalegina</taxon>
        <taxon>IRL clade</taxon>
        <taxon>Trifolieae</taxon>
        <taxon>Trifolium</taxon>
    </lineage>
</organism>